<sequence>MASKKPAQKTDPLLARPDGTRAKSAWLTKVQAAVPAIEEKGLTTTAFNGLFSLRRTNTLQANADYLLRNHGYPVVPSGQLAAGWECLLQWHGEAALASMGTHVAEKDVLKLVCTFHTDAAQDVLLAHLGSPLVREAVAERALLWPIDTLRRLLAHNPSRDQSAAHLLQHLLHDHPDWLAPLQTQLQAEGDDAQAKTLARLLTPAEQVTEASADELPPLLREPPWRAGAGRAELPVLALQTRREPATVDWSRWPGAAVEPRPQARSNRWITLAEFKFDANPSVLLDFVAANGTLSDALLQALRTEAQQPLTGHRYSDYRTPYYLGDRKQGDAAFDTLLRFLQTAAGLSEADADAMRQQPDAHWTVGARCLDIGYTPYRVDADFDDLCEQWQRAGPQGEVQAAALRAQADVEWQQAGKALLLLGVKPERITALLAGDALTPGDVGEPPSARAYSLDHLGHVGDALALPLLRALDLNLSALYRAYHGDPMATLLKRFGAEQLDLILPTLSPAHQSGAQQIMDLIDSDTLALHLSDKGFTGKLLRPYARRWLLARPRTAARALIPPAFSADAKQSAHARFHLYALAQEGHDDALRAEATAYGAGAENAVQQLLATPPESLLPAQMPKLPGWLNLPRLPRLLLRESGHAVPLAHMPDALMPLALSKGGMAYAGLDKLQDAVTPESLARLLRGLFEQWAENDMPAKDRWIFELQGRLGDDATARLLAPHIRAWRSHLDRVRSYEGLEMLTQIGSDTALMLLAAFTEQKRYTDLQDRATKALTRIAEERGLTLDELADRTVPTLGLDERGVMLLDFGPRQFSASLSADLAPQVFDADGARLKDLPKPSAKDDSAAAKAASSDWKELKKQAKLVAQTQVARLESTMCGQRRWRGADFMLFFVQHPVLRTLAQRVVWAQFAGAQLQASFRVSEDLTLADADDAAFELPADALVGLPHPLELPEALQKQWHAVLADYKLIQPFEQLTRATYALPTDELARGDLPRYASRKVGTGSLLGLESRGWKRQAGDGGMLDHFVKPLGHGLLAELWLDEGWFIAGAPPASDESHELRGVFLSRAAGAPASGQAPPQWADLPAIAISELLRDLEKMAWHTH</sequence>
<reference evidence="2" key="1">
    <citation type="submission" date="2021-03" db="EMBL/GenBank/DDBJ databases">
        <title>Ottowia sp. 27C isolated from the cloaca of a Giant Asian pond turtle (Heosemys grandis).</title>
        <authorList>
            <person name="Spergser J."/>
            <person name="Busse H.-J."/>
        </authorList>
    </citation>
    <scope>NUCLEOTIDE SEQUENCE</scope>
    <source>
        <strain evidence="2">27C</strain>
    </source>
</reference>
<feature type="domain" description="DUF4132" evidence="1">
    <location>
        <begin position="831"/>
        <end position="1014"/>
    </location>
</feature>
<proteinExistence type="predicted"/>
<dbReference type="Pfam" id="PF13569">
    <property type="entry name" value="DUF4132"/>
    <property type="match status" value="1"/>
</dbReference>
<gene>
    <name evidence="2" type="ORF">J1M35_07010</name>
</gene>
<evidence type="ECO:0000313" key="2">
    <source>
        <dbReference type="EMBL" id="QTD46619.1"/>
    </source>
</evidence>
<dbReference type="RefSeq" id="WP_208010518.1">
    <property type="nucleotide sequence ID" value="NZ_CP071796.1"/>
</dbReference>
<accession>A0A975CLY3</accession>
<protein>
    <submittedName>
        <fullName evidence="2">DUF4132 domain-containing protein</fullName>
    </submittedName>
</protein>
<dbReference type="AlphaFoldDB" id="A0A975CLY3"/>
<dbReference type="EMBL" id="CP071796">
    <property type="protein sequence ID" value="QTD46619.1"/>
    <property type="molecule type" value="Genomic_DNA"/>
</dbReference>
<keyword evidence="3" id="KW-1185">Reference proteome</keyword>
<dbReference type="Proteomes" id="UP000663903">
    <property type="component" value="Chromosome"/>
</dbReference>
<evidence type="ECO:0000313" key="3">
    <source>
        <dbReference type="Proteomes" id="UP000663903"/>
    </source>
</evidence>
<dbReference type="InterPro" id="IPR025406">
    <property type="entry name" value="DUF4132"/>
</dbReference>
<dbReference type="KEGG" id="otd:J1M35_07010"/>
<name>A0A975CLY3_9BURK</name>
<evidence type="ECO:0000259" key="1">
    <source>
        <dbReference type="Pfam" id="PF13569"/>
    </source>
</evidence>
<organism evidence="2 3">
    <name type="scientific">Ottowia testudinis</name>
    <dbReference type="NCBI Taxonomy" id="2816950"/>
    <lineage>
        <taxon>Bacteria</taxon>
        <taxon>Pseudomonadati</taxon>
        <taxon>Pseudomonadota</taxon>
        <taxon>Betaproteobacteria</taxon>
        <taxon>Burkholderiales</taxon>
        <taxon>Comamonadaceae</taxon>
        <taxon>Ottowia</taxon>
    </lineage>
</organism>